<feature type="transmembrane region" description="Helical" evidence="1">
    <location>
        <begin position="105"/>
        <end position="126"/>
    </location>
</feature>
<keyword evidence="1" id="KW-1133">Transmembrane helix</keyword>
<protein>
    <recommendedName>
        <fullName evidence="4">DoxX</fullName>
    </recommendedName>
</protein>
<gene>
    <name evidence="2" type="ORF">ACFQ2C_05865</name>
</gene>
<keyword evidence="1" id="KW-0812">Transmembrane</keyword>
<evidence type="ECO:0000313" key="3">
    <source>
        <dbReference type="Proteomes" id="UP001597205"/>
    </source>
</evidence>
<feature type="transmembrane region" description="Helical" evidence="1">
    <location>
        <begin position="61"/>
        <end position="85"/>
    </location>
</feature>
<feature type="transmembrane region" description="Helical" evidence="1">
    <location>
        <begin position="37"/>
        <end position="55"/>
    </location>
</feature>
<comment type="caution">
    <text evidence="2">The sequence shown here is derived from an EMBL/GenBank/DDBJ whole genome shotgun (WGS) entry which is preliminary data.</text>
</comment>
<keyword evidence="1" id="KW-0472">Membrane</keyword>
<evidence type="ECO:0008006" key="4">
    <source>
        <dbReference type="Google" id="ProtNLM"/>
    </source>
</evidence>
<proteinExistence type="predicted"/>
<keyword evidence="3" id="KW-1185">Reference proteome</keyword>
<dbReference type="Proteomes" id="UP001597205">
    <property type="component" value="Unassembled WGS sequence"/>
</dbReference>
<evidence type="ECO:0000256" key="1">
    <source>
        <dbReference type="SAM" id="Phobius"/>
    </source>
</evidence>
<dbReference type="EMBL" id="JBHTKY010000005">
    <property type="protein sequence ID" value="MFD1165132.1"/>
    <property type="molecule type" value="Genomic_DNA"/>
</dbReference>
<evidence type="ECO:0000313" key="2">
    <source>
        <dbReference type="EMBL" id="MFD1165132.1"/>
    </source>
</evidence>
<name>A0ABW3RKA7_9SPHI</name>
<dbReference type="RefSeq" id="WP_380895078.1">
    <property type="nucleotide sequence ID" value="NZ_JBHTKY010000005.1"/>
</dbReference>
<sequence>MTLAWTFFGASYGYNIFIGIVEVLGVLLLFRKTATLGALITLATSLNVMAINYFYNVPVKMVSTALVLFCLFLLAPNIQRLFAFLCQGKSTFLVSFPNLNISSKIGRISIISIKYLLIVFTVGVSLSSKNNSSEIRNAFNDPKSELYGAFYITDKEQKTKNLIGISENWQKFIFMTDTKLIIQNYESKSTDYQIIVDRKKKEVKIVAKYGERGIHATYKKGNNGNIILTTLNSETPITLELTKIDLDNIPLHTQKFNWVRGDI</sequence>
<reference evidence="3" key="1">
    <citation type="journal article" date="2019" name="Int. J. Syst. Evol. Microbiol.">
        <title>The Global Catalogue of Microorganisms (GCM) 10K type strain sequencing project: providing services to taxonomists for standard genome sequencing and annotation.</title>
        <authorList>
            <consortium name="The Broad Institute Genomics Platform"/>
            <consortium name="The Broad Institute Genome Sequencing Center for Infectious Disease"/>
            <person name="Wu L."/>
            <person name="Ma J."/>
        </authorList>
    </citation>
    <scope>NUCLEOTIDE SEQUENCE [LARGE SCALE GENOMIC DNA]</scope>
    <source>
        <strain evidence="3">CCUG 52468</strain>
    </source>
</reference>
<feature type="transmembrane region" description="Helical" evidence="1">
    <location>
        <begin position="12"/>
        <end position="30"/>
    </location>
</feature>
<accession>A0ABW3RKA7</accession>
<organism evidence="2 3">
    <name type="scientific">Sphingobacterium daejeonense</name>
    <dbReference type="NCBI Taxonomy" id="371142"/>
    <lineage>
        <taxon>Bacteria</taxon>
        <taxon>Pseudomonadati</taxon>
        <taxon>Bacteroidota</taxon>
        <taxon>Sphingobacteriia</taxon>
        <taxon>Sphingobacteriales</taxon>
        <taxon>Sphingobacteriaceae</taxon>
        <taxon>Sphingobacterium</taxon>
    </lineage>
</organism>